<dbReference type="GeneID" id="15141293"/>
<dbReference type="GO" id="GO:0005737">
    <property type="term" value="C:cytoplasm"/>
    <property type="evidence" value="ECO:0007669"/>
    <property type="project" value="UniProtKB-SubCell"/>
</dbReference>
<evidence type="ECO:0000256" key="2">
    <source>
        <dbReference type="ARBA" id="ARBA00004651"/>
    </source>
</evidence>
<keyword evidence="4" id="KW-0762">Sugar transport</keyword>
<evidence type="ECO:0000256" key="1">
    <source>
        <dbReference type="ARBA" id="ARBA00004496"/>
    </source>
</evidence>
<evidence type="ECO:0000313" key="10">
    <source>
        <dbReference type="Proteomes" id="UP000012675"/>
    </source>
</evidence>
<evidence type="ECO:0000259" key="8">
    <source>
        <dbReference type="PROSITE" id="PS51093"/>
    </source>
</evidence>
<dbReference type="Proteomes" id="UP000012675">
    <property type="component" value="Chromosome"/>
</dbReference>
<keyword evidence="10" id="KW-1185">Reference proteome</keyword>
<protein>
    <submittedName>
        <fullName evidence="9">PTS system, glucose subfamily, IIA component</fullName>
    </submittedName>
</protein>
<dbReference type="PROSITE" id="PS51093">
    <property type="entry name" value="PTS_EIIA_TYPE_1"/>
    <property type="match status" value="1"/>
</dbReference>
<dbReference type="EMBL" id="CP004856">
    <property type="protein sequence ID" value="EEV37805.2"/>
    <property type="molecule type" value="Genomic_DNA"/>
</dbReference>
<dbReference type="GO" id="GO:0005886">
    <property type="term" value="C:plasma membrane"/>
    <property type="evidence" value="ECO:0007669"/>
    <property type="project" value="UniProtKB-SubCell"/>
</dbReference>
<dbReference type="GO" id="GO:0009401">
    <property type="term" value="P:phosphoenolpyruvate-dependent sugar phosphotransferase system"/>
    <property type="evidence" value="ECO:0007669"/>
    <property type="project" value="UniProtKB-KW"/>
</dbReference>
<evidence type="ECO:0000256" key="4">
    <source>
        <dbReference type="ARBA" id="ARBA00022597"/>
    </source>
</evidence>
<keyword evidence="3" id="KW-0813">Transport</keyword>
<dbReference type="GO" id="GO:0016301">
    <property type="term" value="F:kinase activity"/>
    <property type="evidence" value="ECO:0007669"/>
    <property type="project" value="UniProtKB-KW"/>
</dbReference>
<feature type="domain" description="PTS EIIA type-1" evidence="8">
    <location>
        <begin position="29"/>
        <end position="133"/>
    </location>
</feature>
<comment type="subcellular location">
    <subcellularLocation>
        <location evidence="2">Cell membrane</location>
        <topology evidence="2">Multi-pass membrane protein</topology>
    </subcellularLocation>
    <subcellularLocation>
        <location evidence="1">Cytoplasm</location>
    </subcellularLocation>
</comment>
<sequence length="158" mass="17344">MFNLFKNNKGAPFYAPSNGRLINITQISDPVFSSKMLGDGYGIEPSDGDIYAPIYGKVTTVFPTKHAIGLVTKSGDEVLVHIGIDTVELAGKPFQVFVQVGDKVSPKHKIAHVDLNMLDRLEKPKTIIVVYTNRQTEAVFDEIKAKEVVVGEEIGKIN</sequence>
<dbReference type="PANTHER" id="PTHR45008:SF1">
    <property type="entry name" value="PTS SYSTEM GLUCOSE-SPECIFIC EIIA COMPONENT"/>
    <property type="match status" value="1"/>
</dbReference>
<dbReference type="eggNOG" id="COG2190">
    <property type="taxonomic scope" value="Bacteria"/>
</dbReference>
<dbReference type="Gene3D" id="2.70.70.10">
    <property type="entry name" value="Glucose Permease (Domain IIA)"/>
    <property type="match status" value="1"/>
</dbReference>
<dbReference type="InterPro" id="IPR011055">
    <property type="entry name" value="Dup_hybrid_motif"/>
</dbReference>
<reference evidence="9 10" key="1">
    <citation type="submission" date="2009-02" db="EMBL/GenBank/DDBJ databases">
        <authorList>
            <consortium name="The Broad Institute Genome Sequencing Platform"/>
            <person name="Feldgarden M."/>
            <person name="Young S.K."/>
            <person name="Kodira C.D."/>
            <person name="Zeng Q."/>
            <person name="Koehrsen M."/>
            <person name="Alvarado L."/>
            <person name="Berlin A."/>
            <person name="Borenstein D."/>
            <person name="Chen Z."/>
            <person name="Engels R."/>
            <person name="Freedman E."/>
            <person name="Gellesch M."/>
            <person name="Goldberg J."/>
            <person name="Griggs A."/>
            <person name="Gujja S."/>
            <person name="Heiman D."/>
            <person name="Hepburn T."/>
            <person name="Howarth C."/>
            <person name="Jen D."/>
            <person name="Larson L."/>
            <person name="Lewis B."/>
            <person name="Mehta T."/>
            <person name="Park D."/>
            <person name="Pearson M."/>
            <person name="Roberts A."/>
            <person name="Saif S."/>
            <person name="Shea T."/>
            <person name="Shenoy N."/>
            <person name="Sisk P."/>
            <person name="Stolte C."/>
            <person name="Sykes S."/>
            <person name="Walk T."/>
            <person name="White J."/>
            <person name="Yandava C."/>
            <person name="Gilmore M."/>
            <person name="Manson J."/>
            <person name="Palmer K."/>
            <person name="Carniol K."/>
            <person name="Lander E."/>
            <person name="Nusbaum C."/>
            <person name="Galagan J."/>
            <person name="Birren B."/>
        </authorList>
    </citation>
    <scope>NUCLEOTIDE SEQUENCE [LARGE SCALE GENOMIC DNA]</scope>
    <source>
        <strain evidence="9 10">EC20</strain>
    </source>
</reference>
<dbReference type="NCBIfam" id="TIGR00830">
    <property type="entry name" value="PTBA"/>
    <property type="match status" value="1"/>
</dbReference>
<accession>C9A5B3</accession>
<evidence type="ECO:0000256" key="3">
    <source>
        <dbReference type="ARBA" id="ARBA00022448"/>
    </source>
</evidence>
<gene>
    <name evidence="9" type="ORF">ECBG_00074</name>
</gene>
<dbReference type="PANTHER" id="PTHR45008">
    <property type="entry name" value="PTS SYSTEM GLUCOSE-SPECIFIC EIIA COMPONENT"/>
    <property type="match status" value="1"/>
</dbReference>
<dbReference type="PROSITE" id="PS00371">
    <property type="entry name" value="PTS_EIIA_TYPE_1_HIS"/>
    <property type="match status" value="1"/>
</dbReference>
<proteinExistence type="predicted"/>
<evidence type="ECO:0000313" key="9">
    <source>
        <dbReference type="EMBL" id="EEV37805.2"/>
    </source>
</evidence>
<keyword evidence="7" id="KW-0418">Kinase</keyword>
<reference evidence="9 10" key="2">
    <citation type="submission" date="2013-03" db="EMBL/GenBank/DDBJ databases">
        <title>The Genome Sequence of Enterococcus casseliflavus EC20 (899205).</title>
        <authorList>
            <consortium name="The Broad Institute Genomics Platform"/>
            <consortium name="The Broad Institute Genome Sequencing Center for Infectious Disease"/>
            <person name="Russ C."/>
            <person name="Feldgarden M."/>
            <person name="Gilmore M."/>
            <person name="Manson J."/>
            <person name="Palmer K."/>
            <person name="Carniol K."/>
            <person name="Walker B."/>
            <person name="Young S.K."/>
            <person name="Zeng Q."/>
            <person name="Gargeya S."/>
            <person name="Fitzgerald M."/>
            <person name="Haas B."/>
            <person name="Abouelleil A."/>
            <person name="Allen A.W."/>
            <person name="Alvarado L."/>
            <person name="Arachchi H.M."/>
            <person name="Berlin A.M."/>
            <person name="Chapman S.B."/>
            <person name="Gainer-Dewar J."/>
            <person name="Goldberg J."/>
            <person name="Griggs A."/>
            <person name="Gujja S."/>
            <person name="Hansen M."/>
            <person name="Howarth C."/>
            <person name="Imamovic A."/>
            <person name="Ireland A."/>
            <person name="Larimer J."/>
            <person name="McCowan C."/>
            <person name="Murphy C."/>
            <person name="Pearson M."/>
            <person name="Poon T.W."/>
            <person name="Priest M."/>
            <person name="Roberts A."/>
            <person name="Saif S."/>
            <person name="Shea T."/>
            <person name="Sisk P."/>
            <person name="Sykes S."/>
            <person name="Wortman J."/>
            <person name="Nusbaum C."/>
            <person name="Birren B."/>
        </authorList>
    </citation>
    <scope>NUCLEOTIDE SEQUENCE [LARGE SCALE GENOMIC DNA]</scope>
    <source>
        <strain evidence="9 10">EC20</strain>
    </source>
</reference>
<name>C9A5B3_ENTCA</name>
<dbReference type="HOGENOM" id="CLU_012312_5_1_9"/>
<organism evidence="9 10">
    <name type="scientific">Enterococcus casseliflavus EC20</name>
    <dbReference type="NCBI Taxonomy" id="565655"/>
    <lineage>
        <taxon>Bacteria</taxon>
        <taxon>Bacillati</taxon>
        <taxon>Bacillota</taxon>
        <taxon>Bacilli</taxon>
        <taxon>Lactobacillales</taxon>
        <taxon>Enterococcaceae</taxon>
        <taxon>Enterococcus</taxon>
    </lineage>
</organism>
<evidence type="ECO:0000256" key="5">
    <source>
        <dbReference type="ARBA" id="ARBA00022679"/>
    </source>
</evidence>
<dbReference type="InterPro" id="IPR050890">
    <property type="entry name" value="PTS_EIIA_component"/>
</dbReference>
<evidence type="ECO:0000256" key="6">
    <source>
        <dbReference type="ARBA" id="ARBA00022683"/>
    </source>
</evidence>
<dbReference type="SUPFAM" id="SSF51261">
    <property type="entry name" value="Duplicated hybrid motif"/>
    <property type="match status" value="1"/>
</dbReference>
<dbReference type="InterPro" id="IPR001127">
    <property type="entry name" value="PTS_EIIA_1_perm"/>
</dbReference>
<keyword evidence="6" id="KW-0598">Phosphotransferase system</keyword>
<evidence type="ECO:0000256" key="7">
    <source>
        <dbReference type="ARBA" id="ARBA00022777"/>
    </source>
</evidence>
<dbReference type="FunFam" id="2.70.70.10:FF:000001">
    <property type="entry name" value="PTS system glucose-specific IIA component"/>
    <property type="match status" value="1"/>
</dbReference>
<keyword evidence="5" id="KW-0808">Transferase</keyword>
<dbReference type="KEGG" id="ecas:ECBG_00074"/>
<dbReference type="Pfam" id="PF00358">
    <property type="entry name" value="PTS_EIIA_1"/>
    <property type="match status" value="1"/>
</dbReference>
<dbReference type="AlphaFoldDB" id="C9A5B3"/>
<dbReference type="RefSeq" id="WP_015509078.1">
    <property type="nucleotide sequence ID" value="NC_020995.1"/>
</dbReference>